<dbReference type="InterPro" id="IPR005479">
    <property type="entry name" value="CPAse_ATP-bd"/>
</dbReference>
<dbReference type="Gene3D" id="3.30.470.20">
    <property type="entry name" value="ATP-grasp fold, B domain"/>
    <property type="match status" value="1"/>
</dbReference>
<evidence type="ECO:0000256" key="8">
    <source>
        <dbReference type="ARBA" id="ARBA00022840"/>
    </source>
</evidence>
<evidence type="ECO:0000256" key="4">
    <source>
        <dbReference type="ARBA" id="ARBA00013263"/>
    </source>
</evidence>
<keyword evidence="14" id="KW-0276">Fatty acid metabolism</keyword>
<dbReference type="NCBIfam" id="NF006367">
    <property type="entry name" value="PRK08591.1"/>
    <property type="match status" value="1"/>
</dbReference>
<keyword evidence="18" id="KW-1185">Reference proteome</keyword>
<keyword evidence="11 14" id="KW-0092">Biotin</keyword>
<dbReference type="GO" id="GO:0046872">
    <property type="term" value="F:metal ion binding"/>
    <property type="evidence" value="ECO:0007669"/>
    <property type="project" value="UniProtKB-KW"/>
</dbReference>
<keyword evidence="14" id="KW-0443">Lipid metabolism</keyword>
<evidence type="ECO:0000256" key="13">
    <source>
        <dbReference type="PROSITE-ProRule" id="PRU00409"/>
    </source>
</evidence>
<comment type="subunit">
    <text evidence="3 14">Acetyl-CoA carboxylase is a heterohexamer of biotin carboxyl carrier protein, biotin carboxylase and the two subunits of carboxyl transferase in a 2:2 complex.</text>
</comment>
<evidence type="ECO:0000313" key="17">
    <source>
        <dbReference type="EMBL" id="SUN77194.1"/>
    </source>
</evidence>
<dbReference type="OrthoDB" id="9807469at2"/>
<dbReference type="Pfam" id="PF00289">
    <property type="entry name" value="Biotin_carb_N"/>
    <property type="match status" value="1"/>
</dbReference>
<sequence length="460" mass="49902">MFRKILIANRGEIAVRIIRAARELGIETVAVYSTADKEALHTLLADEAICIGPAKSTDSYLNMNAVLSAAVLTEAEAIHPGFGFLSENSKFATMCEEVGIKFIGPSGAVMDLMGDKINARAQMIAAKVPVIPGSDGEVHTAQEALEVAEKIGYPVMLKASAGGGGKGIRKVEKAEDLVPAFESASSEAKAAFGNGAMYLERVIYPARHIEVQILADQHGHVVHLGERDCSLQRNNQKVLEESPSVAIGKTLRQQIGQAAVRAAESVGYENAGTIEFLLDEEKGEFYFMEMNTRVQVEHPVTEFVTGVDIVKEQIKIAAGQELSFSQDDVTITGHAIECRINAENPAFNFAPSPGTISNLYLPSGGVGLRVDSAVYPGYTIPPYYDSMIAKIIVHGENRFDALMKMQRALYELDIDGVLTNSSFQLDLISDPHVIAGDYDTAFLMEKFLPAYQEKLKNQEG</sequence>
<comment type="pathway">
    <text evidence="2 14">Lipid metabolism; malonyl-CoA biosynthesis; malonyl-CoA from acetyl-CoA: step 1/1.</text>
</comment>
<dbReference type="PANTHER" id="PTHR48095:SF2">
    <property type="entry name" value="BIOTIN CARBOXYLASE, CHLOROPLASTIC"/>
    <property type="match status" value="1"/>
</dbReference>
<feature type="domain" description="ATP-grasp" evidence="15">
    <location>
        <begin position="122"/>
        <end position="318"/>
    </location>
</feature>
<evidence type="ECO:0000256" key="3">
    <source>
        <dbReference type="ARBA" id="ARBA00011750"/>
    </source>
</evidence>
<evidence type="ECO:0000256" key="9">
    <source>
        <dbReference type="ARBA" id="ARBA00022842"/>
    </source>
</evidence>
<keyword evidence="8 13" id="KW-0067">ATP-binding</keyword>
<dbReference type="PANTHER" id="PTHR48095">
    <property type="entry name" value="PYRUVATE CARBOXYLASE SUBUNIT A"/>
    <property type="match status" value="1"/>
</dbReference>
<evidence type="ECO:0000256" key="2">
    <source>
        <dbReference type="ARBA" id="ARBA00004956"/>
    </source>
</evidence>
<evidence type="ECO:0000259" key="16">
    <source>
        <dbReference type="PROSITE" id="PS50979"/>
    </source>
</evidence>
<dbReference type="InterPro" id="IPR005481">
    <property type="entry name" value="BC-like_N"/>
</dbReference>
<dbReference type="SUPFAM" id="SSF51246">
    <property type="entry name" value="Rudiment single hybrid motif"/>
    <property type="match status" value="1"/>
</dbReference>
<dbReference type="RefSeq" id="WP_018371140.1">
    <property type="nucleotide sequence ID" value="NZ_UHFR01000005.1"/>
</dbReference>
<feature type="domain" description="Biotin carboxylation" evidence="16">
    <location>
        <begin position="1"/>
        <end position="448"/>
    </location>
</feature>
<evidence type="ECO:0000256" key="14">
    <source>
        <dbReference type="RuleBase" id="RU365063"/>
    </source>
</evidence>
<organism evidence="17 18">
    <name type="scientific">Streptococcus massiliensis</name>
    <dbReference type="NCBI Taxonomy" id="313439"/>
    <lineage>
        <taxon>Bacteria</taxon>
        <taxon>Bacillati</taxon>
        <taxon>Bacillota</taxon>
        <taxon>Bacilli</taxon>
        <taxon>Lactobacillales</taxon>
        <taxon>Streptococcaceae</taxon>
        <taxon>Streptococcus</taxon>
    </lineage>
</organism>
<dbReference type="Pfam" id="PF02785">
    <property type="entry name" value="Biotin_carb_C"/>
    <property type="match status" value="1"/>
</dbReference>
<dbReference type="InterPro" id="IPR011054">
    <property type="entry name" value="Rudment_hybrid_motif"/>
</dbReference>
<dbReference type="UniPathway" id="UPA00655">
    <property type="reaction ID" value="UER00711"/>
</dbReference>
<dbReference type="InterPro" id="IPR011764">
    <property type="entry name" value="Biotin_carboxylation_dom"/>
</dbReference>
<dbReference type="PROSITE" id="PS50975">
    <property type="entry name" value="ATP_GRASP"/>
    <property type="match status" value="1"/>
</dbReference>
<dbReference type="PROSITE" id="PS00867">
    <property type="entry name" value="CPSASE_2"/>
    <property type="match status" value="1"/>
</dbReference>
<dbReference type="GO" id="GO:0004075">
    <property type="term" value="F:biotin carboxylase activity"/>
    <property type="evidence" value="ECO:0007669"/>
    <property type="project" value="UniProtKB-EC"/>
</dbReference>
<keyword evidence="6" id="KW-0479">Metal-binding</keyword>
<dbReference type="InterPro" id="IPR005482">
    <property type="entry name" value="Biotin_COase_C"/>
</dbReference>
<protein>
    <recommendedName>
        <fullName evidence="4 14">Biotin carboxylase</fullName>
        <ecNumber evidence="4 14">6.3.4.14</ecNumber>
    </recommendedName>
    <alternativeName>
        <fullName evidence="14">Acetyl-coenzyme A carboxylase biotin carboxylase subunit A</fullName>
    </alternativeName>
</protein>
<keyword evidence="9" id="KW-0460">Magnesium</keyword>
<dbReference type="SMART" id="SM00878">
    <property type="entry name" value="Biotin_carb_C"/>
    <property type="match status" value="1"/>
</dbReference>
<dbReference type="STRING" id="1123307.GCA_000380065_00453"/>
<evidence type="ECO:0000256" key="10">
    <source>
        <dbReference type="ARBA" id="ARBA00023211"/>
    </source>
</evidence>
<dbReference type="InterPro" id="IPR051602">
    <property type="entry name" value="ACC_Biotin_Carboxylase"/>
</dbReference>
<evidence type="ECO:0000256" key="7">
    <source>
        <dbReference type="ARBA" id="ARBA00022741"/>
    </source>
</evidence>
<dbReference type="PROSITE" id="PS50979">
    <property type="entry name" value="BC"/>
    <property type="match status" value="1"/>
</dbReference>
<keyword evidence="14" id="KW-0275">Fatty acid biosynthesis</keyword>
<evidence type="ECO:0000256" key="5">
    <source>
        <dbReference type="ARBA" id="ARBA00022598"/>
    </source>
</evidence>
<dbReference type="GO" id="GO:0005524">
    <property type="term" value="F:ATP binding"/>
    <property type="evidence" value="ECO:0007669"/>
    <property type="project" value="UniProtKB-UniRule"/>
</dbReference>
<dbReference type="GO" id="GO:2001295">
    <property type="term" value="P:malonyl-CoA biosynthetic process"/>
    <property type="evidence" value="ECO:0007669"/>
    <property type="project" value="UniProtKB-UniPathway"/>
</dbReference>
<keyword evidence="14" id="KW-0444">Lipid biosynthesis</keyword>
<accession>A0A380L3U4</accession>
<dbReference type="SUPFAM" id="SSF56059">
    <property type="entry name" value="Glutathione synthetase ATP-binding domain-like"/>
    <property type="match status" value="1"/>
</dbReference>
<dbReference type="FunFam" id="3.30.1490.20:FF:000018">
    <property type="entry name" value="Biotin carboxylase"/>
    <property type="match status" value="1"/>
</dbReference>
<dbReference type="SUPFAM" id="SSF52440">
    <property type="entry name" value="PreATP-grasp domain"/>
    <property type="match status" value="1"/>
</dbReference>
<dbReference type="FunFam" id="3.40.50.20:FF:000010">
    <property type="entry name" value="Propionyl-CoA carboxylase subunit alpha"/>
    <property type="match status" value="1"/>
</dbReference>
<dbReference type="Proteomes" id="UP000254634">
    <property type="component" value="Unassembled WGS sequence"/>
</dbReference>
<evidence type="ECO:0000256" key="11">
    <source>
        <dbReference type="ARBA" id="ARBA00023267"/>
    </source>
</evidence>
<dbReference type="InterPro" id="IPR011761">
    <property type="entry name" value="ATP-grasp"/>
</dbReference>
<dbReference type="NCBIfam" id="TIGR00514">
    <property type="entry name" value="accC"/>
    <property type="match status" value="1"/>
</dbReference>
<dbReference type="AlphaFoldDB" id="A0A380L3U4"/>
<evidence type="ECO:0000256" key="1">
    <source>
        <dbReference type="ARBA" id="ARBA00003761"/>
    </source>
</evidence>
<proteinExistence type="predicted"/>
<dbReference type="EMBL" id="UHFR01000005">
    <property type="protein sequence ID" value="SUN77194.1"/>
    <property type="molecule type" value="Genomic_DNA"/>
</dbReference>
<name>A0A380L3U4_9STRE</name>
<reference evidence="17" key="1">
    <citation type="submission" date="2018-06" db="EMBL/GenBank/DDBJ databases">
        <authorList>
            <consortium name="Pathogen Informatics"/>
            <person name="Doyle S."/>
        </authorList>
    </citation>
    <scope>NUCLEOTIDE SEQUENCE [LARGE SCALE GENOMIC DNA]</scope>
    <source>
        <strain evidence="17">NCTC13765</strain>
    </source>
</reference>
<dbReference type="EC" id="6.3.4.14" evidence="4 14"/>
<dbReference type="GO" id="GO:0006633">
    <property type="term" value="P:fatty acid biosynthetic process"/>
    <property type="evidence" value="ECO:0007669"/>
    <property type="project" value="UniProtKB-KW"/>
</dbReference>
<evidence type="ECO:0000313" key="18">
    <source>
        <dbReference type="Proteomes" id="UP000254634"/>
    </source>
</evidence>
<comment type="function">
    <text evidence="1 14">This protein is a component of the acetyl coenzyme A carboxylase complex; first, biotin carboxylase catalyzes the carboxylation of the carrier protein and then the transcarboxylase transfers the carboxyl group to form malonyl-CoA.</text>
</comment>
<dbReference type="InterPro" id="IPR016185">
    <property type="entry name" value="PreATP-grasp_dom_sf"/>
</dbReference>
<comment type="catalytic activity">
    <reaction evidence="12 14">
        <text>N(6)-biotinyl-L-lysyl-[protein] + hydrogencarbonate + ATP = N(6)-carboxybiotinyl-L-lysyl-[protein] + ADP + phosphate + H(+)</text>
        <dbReference type="Rhea" id="RHEA:13501"/>
        <dbReference type="Rhea" id="RHEA-COMP:10505"/>
        <dbReference type="Rhea" id="RHEA-COMP:10506"/>
        <dbReference type="ChEBI" id="CHEBI:15378"/>
        <dbReference type="ChEBI" id="CHEBI:17544"/>
        <dbReference type="ChEBI" id="CHEBI:30616"/>
        <dbReference type="ChEBI" id="CHEBI:43474"/>
        <dbReference type="ChEBI" id="CHEBI:83144"/>
        <dbReference type="ChEBI" id="CHEBI:83145"/>
        <dbReference type="ChEBI" id="CHEBI:456216"/>
        <dbReference type="EC" id="6.3.4.14"/>
    </reaction>
</comment>
<dbReference type="InterPro" id="IPR004549">
    <property type="entry name" value="Acetyl_CoA_COase_biotin_COase"/>
</dbReference>
<gene>
    <name evidence="17" type="primary">accC</name>
    <name evidence="17" type="ORF">NCTC13765_01718</name>
</gene>
<evidence type="ECO:0000259" key="15">
    <source>
        <dbReference type="PROSITE" id="PS50975"/>
    </source>
</evidence>
<evidence type="ECO:0000256" key="6">
    <source>
        <dbReference type="ARBA" id="ARBA00022723"/>
    </source>
</evidence>
<evidence type="ECO:0000256" key="12">
    <source>
        <dbReference type="ARBA" id="ARBA00048600"/>
    </source>
</evidence>
<keyword evidence="5 14" id="KW-0436">Ligase</keyword>
<dbReference type="PROSITE" id="PS00866">
    <property type="entry name" value="CPSASE_1"/>
    <property type="match status" value="1"/>
</dbReference>
<keyword evidence="10" id="KW-0464">Manganese</keyword>
<keyword evidence="7 13" id="KW-0547">Nucleotide-binding</keyword>
<dbReference type="Pfam" id="PF02786">
    <property type="entry name" value="CPSase_L_D2"/>
    <property type="match status" value="1"/>
</dbReference>